<accession>A0A0F6TWR1</accession>
<protein>
    <submittedName>
        <fullName evidence="1">Uncharacterized protein</fullName>
    </submittedName>
</protein>
<evidence type="ECO:0000313" key="1">
    <source>
        <dbReference type="EMBL" id="AKE60059.1"/>
    </source>
</evidence>
<dbReference type="KEGG" id="cama:F384_16595"/>
<name>A0A0F6TWR1_CITAM</name>
<reference evidence="1 2" key="1">
    <citation type="journal article" date="2013" name="Appl. Microbiol. Biotechnol.">
        <title>Glycerol assimilation and production of 1,3-propanediol by Citrobacter amalonaticus Y19.</title>
        <authorList>
            <person name="Ainala S.K."/>
            <person name="Ashok S."/>
            <person name="Ko Y."/>
            <person name="Park S."/>
        </authorList>
    </citation>
    <scope>NUCLEOTIDE SEQUENCE [LARGE SCALE GENOMIC DNA]</scope>
    <source>
        <strain evidence="1 2">Y19</strain>
    </source>
</reference>
<dbReference type="RefSeq" id="WP_046487290.1">
    <property type="nucleotide sequence ID" value="NZ_CP011132.1"/>
</dbReference>
<evidence type="ECO:0000313" key="2">
    <source>
        <dbReference type="Proteomes" id="UP000034085"/>
    </source>
</evidence>
<dbReference type="HOGENOM" id="CLU_163133_0_0_6"/>
<proteinExistence type="predicted"/>
<sequence length="112" mass="13006">MKLINSRTENLIRERLLKFESIILKNDAINDLLAHQFSQIDSVYCLNQVIEQGEDIYTLLVNNQYIIEFELSRIDGVISKINIQSLNQYKKEVKDKSSRLTLSIAMDLSNKT</sequence>
<dbReference type="EMBL" id="CP011132">
    <property type="protein sequence ID" value="AKE60059.1"/>
    <property type="molecule type" value="Genomic_DNA"/>
</dbReference>
<organism evidence="1 2">
    <name type="scientific">Citrobacter amalonaticus Y19</name>
    <dbReference type="NCBI Taxonomy" id="1261127"/>
    <lineage>
        <taxon>Bacteria</taxon>
        <taxon>Pseudomonadati</taxon>
        <taxon>Pseudomonadota</taxon>
        <taxon>Gammaproteobacteria</taxon>
        <taxon>Enterobacterales</taxon>
        <taxon>Enterobacteriaceae</taxon>
        <taxon>Citrobacter</taxon>
    </lineage>
</organism>
<gene>
    <name evidence="1" type="ORF">F384_16595</name>
</gene>
<dbReference type="PATRIC" id="fig|1261127.3.peg.3466"/>
<dbReference type="OrthoDB" id="6624280at2"/>
<dbReference type="AlphaFoldDB" id="A0A0F6TWR1"/>
<dbReference type="Proteomes" id="UP000034085">
    <property type="component" value="Chromosome"/>
</dbReference>